<dbReference type="InterPro" id="IPR008271">
    <property type="entry name" value="Ser/Thr_kinase_AS"/>
</dbReference>
<keyword evidence="1" id="KW-0808">Transferase</keyword>
<name>A0A8H4BDL8_MUCCL</name>
<evidence type="ECO:0000256" key="2">
    <source>
        <dbReference type="ARBA" id="ARBA00022741"/>
    </source>
</evidence>
<evidence type="ECO:0000313" key="9">
    <source>
        <dbReference type="EMBL" id="KAF1800213.1"/>
    </source>
</evidence>
<organism evidence="9 10">
    <name type="scientific">Mucor circinelloides f. lusitanicus</name>
    <name type="common">Mucor racemosus var. lusitanicus</name>
    <dbReference type="NCBI Taxonomy" id="29924"/>
    <lineage>
        <taxon>Eukaryota</taxon>
        <taxon>Fungi</taxon>
        <taxon>Fungi incertae sedis</taxon>
        <taxon>Mucoromycota</taxon>
        <taxon>Mucoromycotina</taxon>
        <taxon>Mucoromycetes</taxon>
        <taxon>Mucorales</taxon>
        <taxon>Mucorineae</taxon>
        <taxon>Mucoraceae</taxon>
        <taxon>Mucor</taxon>
    </lineage>
</organism>
<feature type="compositionally biased region" description="Polar residues" evidence="7">
    <location>
        <begin position="145"/>
        <end position="155"/>
    </location>
</feature>
<dbReference type="Pfam" id="PF00069">
    <property type="entry name" value="Pkinase"/>
    <property type="match status" value="1"/>
</dbReference>
<dbReference type="SUPFAM" id="SSF56112">
    <property type="entry name" value="Protein kinase-like (PK-like)"/>
    <property type="match status" value="1"/>
</dbReference>
<comment type="similarity">
    <text evidence="6">Belongs to the protein kinase superfamily.</text>
</comment>
<evidence type="ECO:0000256" key="7">
    <source>
        <dbReference type="SAM" id="MobiDB-lite"/>
    </source>
</evidence>
<evidence type="ECO:0000313" key="10">
    <source>
        <dbReference type="Proteomes" id="UP000469890"/>
    </source>
</evidence>
<evidence type="ECO:0000256" key="5">
    <source>
        <dbReference type="PROSITE-ProRule" id="PRU10141"/>
    </source>
</evidence>
<evidence type="ECO:0000256" key="1">
    <source>
        <dbReference type="ARBA" id="ARBA00022679"/>
    </source>
</evidence>
<dbReference type="PANTHER" id="PTHR48016">
    <property type="entry name" value="MAP KINASE KINASE KINASE SSK2-RELATED-RELATED"/>
    <property type="match status" value="1"/>
</dbReference>
<dbReference type="AlphaFoldDB" id="A0A8H4BDL8"/>
<dbReference type="GO" id="GO:0005737">
    <property type="term" value="C:cytoplasm"/>
    <property type="evidence" value="ECO:0007669"/>
    <property type="project" value="TreeGrafter"/>
</dbReference>
<dbReference type="SMART" id="SM00220">
    <property type="entry name" value="S_TKc"/>
    <property type="match status" value="1"/>
</dbReference>
<dbReference type="InterPro" id="IPR017441">
    <property type="entry name" value="Protein_kinase_ATP_BS"/>
</dbReference>
<proteinExistence type="inferred from homology"/>
<dbReference type="PROSITE" id="PS00108">
    <property type="entry name" value="PROTEIN_KINASE_ST"/>
    <property type="match status" value="1"/>
</dbReference>
<dbReference type="InterPro" id="IPR000719">
    <property type="entry name" value="Prot_kinase_dom"/>
</dbReference>
<protein>
    <submittedName>
        <fullName evidence="9">Kinase-like domain-containing protein</fullName>
    </submittedName>
</protein>
<reference evidence="9 10" key="1">
    <citation type="submission" date="2019-09" db="EMBL/GenBank/DDBJ databases">
        <authorList>
            <consortium name="DOE Joint Genome Institute"/>
            <person name="Mondo S.J."/>
            <person name="Navarro-Mendoza M.I."/>
            <person name="Perez-Arques C."/>
            <person name="Panchal S."/>
            <person name="Nicolas F.E."/>
            <person name="Ganguly P."/>
            <person name="Pangilinan J."/>
            <person name="Grigoriev I."/>
            <person name="Heitman J."/>
            <person name="Sanya K."/>
            <person name="Garre V."/>
        </authorList>
    </citation>
    <scope>NUCLEOTIDE SEQUENCE [LARGE SCALE GENOMIC DNA]</scope>
    <source>
        <strain evidence="9 10">MU402</strain>
    </source>
</reference>
<dbReference type="FunFam" id="3.30.200.20:FF:000042">
    <property type="entry name" value="Aurora kinase A"/>
    <property type="match status" value="1"/>
</dbReference>
<feature type="region of interest" description="Disordered" evidence="7">
    <location>
        <begin position="135"/>
        <end position="157"/>
    </location>
</feature>
<accession>A0A8H4BDL8</accession>
<feature type="binding site" evidence="5">
    <location>
        <position position="242"/>
    </location>
    <ligand>
        <name>ATP</name>
        <dbReference type="ChEBI" id="CHEBI:30616"/>
    </ligand>
</feature>
<dbReference type="Proteomes" id="UP000469890">
    <property type="component" value="Unassembled WGS sequence"/>
</dbReference>
<dbReference type="InterPro" id="IPR011009">
    <property type="entry name" value="Kinase-like_dom_sf"/>
</dbReference>
<feature type="compositionally biased region" description="Polar residues" evidence="7">
    <location>
        <begin position="1"/>
        <end position="15"/>
    </location>
</feature>
<dbReference type="GO" id="GO:0005524">
    <property type="term" value="F:ATP binding"/>
    <property type="evidence" value="ECO:0007669"/>
    <property type="project" value="UniProtKB-UniRule"/>
</dbReference>
<keyword evidence="2 5" id="KW-0547">Nucleotide-binding</keyword>
<keyword evidence="4 5" id="KW-0067">ATP-binding</keyword>
<feature type="compositionally biased region" description="Polar residues" evidence="7">
    <location>
        <begin position="32"/>
        <end position="45"/>
    </location>
</feature>
<dbReference type="GO" id="GO:0004709">
    <property type="term" value="F:MAP kinase kinase kinase activity"/>
    <property type="evidence" value="ECO:0007669"/>
    <property type="project" value="TreeGrafter"/>
</dbReference>
<evidence type="ECO:0000259" key="8">
    <source>
        <dbReference type="PROSITE" id="PS50011"/>
    </source>
</evidence>
<sequence length="458" mass="50612">MYGTKQSHTPSSSGDSGYGTRRKNRKRSSSSIQPQSTKTIDTNGNKVQNLFEALFAPVTTSPTTAAHSPPSLKIHPTSSKSSTAASLTGTSSSRGSNRRGSITSPTKKLSLLFSKSRASHQPQSKEPHFVKYQTWSNNNDKHNKPSGSPTTSNSIRRPHEEHLFKSHNHVIMEEQELLPPPTIKIQEPISTKQSSNSNILDHCDQDGNMIARYKLGNVIGKGHFGTVYRALDLMSGKTVAVKQINLKDARKADIEDMMQEASLLSSLTHGNIVKYEGFIQTQEHVNIVLEYVENGSLLHTLKHFGHALPEHLVASYCHDILQGLAYLHQQDVVHCDLKAANILTTKAGDVKLSDFGVSLNLKLKSHEENLVSGTPFWMSPEVIELKGASVQSDIWQVLVDESLGCTVIELYTGKPPYADLLTMTAMFKIVEDDCPPLPQDISDVTFAFLFQLGEWLWS</sequence>
<feature type="region of interest" description="Disordered" evidence="7">
    <location>
        <begin position="1"/>
        <end position="45"/>
    </location>
</feature>
<evidence type="ECO:0000256" key="6">
    <source>
        <dbReference type="RuleBase" id="RU000304"/>
    </source>
</evidence>
<dbReference type="PANTHER" id="PTHR48016:SF4">
    <property type="entry name" value="PROTEIN KINASE DOMAIN-CONTAINING PROTEIN"/>
    <property type="match status" value="1"/>
</dbReference>
<evidence type="ECO:0000256" key="3">
    <source>
        <dbReference type="ARBA" id="ARBA00022777"/>
    </source>
</evidence>
<comment type="caution">
    <text evidence="9">The sequence shown here is derived from an EMBL/GenBank/DDBJ whole genome shotgun (WGS) entry which is preliminary data.</text>
</comment>
<feature type="compositionally biased region" description="Low complexity" evidence="7">
    <location>
        <begin position="60"/>
        <end position="104"/>
    </location>
</feature>
<keyword evidence="3 9" id="KW-0418">Kinase</keyword>
<dbReference type="PROSITE" id="PS50011">
    <property type="entry name" value="PROTEIN_KINASE_DOM"/>
    <property type="match status" value="1"/>
</dbReference>
<feature type="domain" description="Protein kinase" evidence="8">
    <location>
        <begin position="213"/>
        <end position="458"/>
    </location>
</feature>
<dbReference type="PROSITE" id="PS00107">
    <property type="entry name" value="PROTEIN_KINASE_ATP"/>
    <property type="match status" value="1"/>
</dbReference>
<feature type="region of interest" description="Disordered" evidence="7">
    <location>
        <begin position="60"/>
        <end position="107"/>
    </location>
</feature>
<keyword evidence="6" id="KW-0723">Serine/threonine-protein kinase</keyword>
<gene>
    <name evidence="9" type="ORF">FB192DRAFT_1285925</name>
</gene>
<dbReference type="EMBL" id="JAAECE010000006">
    <property type="protein sequence ID" value="KAF1800213.1"/>
    <property type="molecule type" value="Genomic_DNA"/>
</dbReference>
<evidence type="ECO:0000256" key="4">
    <source>
        <dbReference type="ARBA" id="ARBA00022840"/>
    </source>
</evidence>
<dbReference type="InterPro" id="IPR050538">
    <property type="entry name" value="MAP_kinase_kinase_kinase"/>
</dbReference>
<dbReference type="Gene3D" id="1.10.510.10">
    <property type="entry name" value="Transferase(Phosphotransferase) domain 1"/>
    <property type="match status" value="1"/>
</dbReference>